<feature type="domain" description="DUF305" evidence="3">
    <location>
        <begin position="72"/>
        <end position="206"/>
    </location>
</feature>
<dbReference type="Pfam" id="PF03713">
    <property type="entry name" value="DUF305"/>
    <property type="match status" value="1"/>
</dbReference>
<dbReference type="InterPro" id="IPR012347">
    <property type="entry name" value="Ferritin-like"/>
</dbReference>
<gene>
    <name evidence="4" type="ORF">Sar04_02280</name>
</gene>
<dbReference type="PROSITE" id="PS51257">
    <property type="entry name" value="PROKAR_LIPOPROTEIN"/>
    <property type="match status" value="1"/>
</dbReference>
<proteinExistence type="predicted"/>
<dbReference type="EMBL" id="BOQM01000001">
    <property type="protein sequence ID" value="GIM81458.1"/>
    <property type="molecule type" value="Genomic_DNA"/>
</dbReference>
<evidence type="ECO:0000313" key="4">
    <source>
        <dbReference type="EMBL" id="GIM81458.1"/>
    </source>
</evidence>
<keyword evidence="5" id="KW-1185">Reference proteome</keyword>
<dbReference type="Proteomes" id="UP000677457">
    <property type="component" value="Unassembled WGS sequence"/>
</dbReference>
<name>A0ABQ4JNN8_SALAC</name>
<accession>A0ABQ4JNN8</accession>
<feature type="chain" id="PRO_5045630244" description="DUF305 domain-containing protein" evidence="2">
    <location>
        <begin position="29"/>
        <end position="212"/>
    </location>
</feature>
<feature type="region of interest" description="Disordered" evidence="1">
    <location>
        <begin position="35"/>
        <end position="61"/>
    </location>
</feature>
<evidence type="ECO:0000313" key="5">
    <source>
        <dbReference type="Proteomes" id="UP000677457"/>
    </source>
</evidence>
<dbReference type="Gene3D" id="1.20.1260.10">
    <property type="match status" value="1"/>
</dbReference>
<dbReference type="InterPro" id="IPR005183">
    <property type="entry name" value="DUF305_CopM-like"/>
</dbReference>
<organism evidence="4 5">
    <name type="scientific">Salinispora arenicola</name>
    <dbReference type="NCBI Taxonomy" id="168697"/>
    <lineage>
        <taxon>Bacteria</taxon>
        <taxon>Bacillati</taxon>
        <taxon>Actinomycetota</taxon>
        <taxon>Actinomycetes</taxon>
        <taxon>Micromonosporales</taxon>
        <taxon>Micromonosporaceae</taxon>
        <taxon>Salinispora</taxon>
    </lineage>
</organism>
<feature type="signal peptide" evidence="2">
    <location>
        <begin position="1"/>
        <end position="28"/>
    </location>
</feature>
<reference evidence="4 5" key="1">
    <citation type="submission" date="2021-03" db="EMBL/GenBank/DDBJ databases">
        <title>Whole genome shotgun sequence of Salinispora arenicola NBRC 105043.</title>
        <authorList>
            <person name="Komaki H."/>
            <person name="Tamura T."/>
        </authorList>
    </citation>
    <scope>NUCLEOTIDE SEQUENCE [LARGE SCALE GENOMIC DNA]</scope>
    <source>
        <strain evidence="4 5">NBRC 105043</strain>
    </source>
</reference>
<keyword evidence="2" id="KW-0732">Signal</keyword>
<protein>
    <recommendedName>
        <fullName evidence="3">DUF305 domain-containing protein</fullName>
    </recommendedName>
</protein>
<evidence type="ECO:0000256" key="1">
    <source>
        <dbReference type="SAM" id="MobiDB-lite"/>
    </source>
</evidence>
<evidence type="ECO:0000256" key="2">
    <source>
        <dbReference type="SAM" id="SignalP"/>
    </source>
</evidence>
<evidence type="ECO:0000259" key="3">
    <source>
        <dbReference type="Pfam" id="PF03713"/>
    </source>
</evidence>
<sequence>MPHPTRRPGERPVRRLGALLVASLLAGACSGGPTGGPGAGVAHTASSGPPGAVRTASSGPPGAAPTVLLGVDVPFLTALVAHNQRTLEIVHLSEGRLVDPELRTLAAAVAATEADELRTARTWLRAAGRPTSGGHDHHGHADAADLARLREAAPADVDRVLRTVLVEHQRAAADLARAHRAVGGSAPVRALADRVARSRTAQAELLAAGAVR</sequence>
<comment type="caution">
    <text evidence="4">The sequence shown here is derived from an EMBL/GenBank/DDBJ whole genome shotgun (WGS) entry which is preliminary data.</text>
</comment>